<keyword evidence="2" id="KW-1185">Reference proteome</keyword>
<dbReference type="GeneID" id="105848775"/>
<keyword evidence="1" id="KW-0732">Signal</keyword>
<dbReference type="RefSeq" id="XP_065648008.1">
    <property type="nucleotide sequence ID" value="XM_065791936.1"/>
</dbReference>
<organism evidence="2 4">
    <name type="scientific">Hydra vulgaris</name>
    <name type="common">Hydra</name>
    <name type="synonym">Hydra attenuata</name>
    <dbReference type="NCBI Taxonomy" id="6087"/>
    <lineage>
        <taxon>Eukaryota</taxon>
        <taxon>Metazoa</taxon>
        <taxon>Cnidaria</taxon>
        <taxon>Hydrozoa</taxon>
        <taxon>Hydroidolina</taxon>
        <taxon>Anthoathecata</taxon>
        <taxon>Aplanulata</taxon>
        <taxon>Hydridae</taxon>
        <taxon>Hydra</taxon>
    </lineage>
</organism>
<feature type="chain" id="PRO_5045025832" evidence="1">
    <location>
        <begin position="22"/>
        <end position="233"/>
    </location>
</feature>
<evidence type="ECO:0000256" key="1">
    <source>
        <dbReference type="SAM" id="SignalP"/>
    </source>
</evidence>
<evidence type="ECO:0000313" key="4">
    <source>
        <dbReference type="RefSeq" id="XP_065648008.1"/>
    </source>
</evidence>
<dbReference type="Proteomes" id="UP001652625">
    <property type="component" value="Chromosome 03"/>
</dbReference>
<accession>A0ABM4BG91</accession>
<protein>
    <submittedName>
        <fullName evidence="3 4">Uncharacterized protein LOC105848775 isoform X2</fullName>
    </submittedName>
</protein>
<dbReference type="RefSeq" id="XP_065648009.1">
    <property type="nucleotide sequence ID" value="XM_065791937.1"/>
</dbReference>
<gene>
    <name evidence="3 4 5" type="primary">LOC105848775</name>
</gene>
<dbReference type="RefSeq" id="XP_065648007.1">
    <property type="nucleotide sequence ID" value="XM_065791935.1"/>
</dbReference>
<evidence type="ECO:0000313" key="5">
    <source>
        <dbReference type="RefSeq" id="XP_065648009.1"/>
    </source>
</evidence>
<name>A0ABM4BG91_HYDVU</name>
<sequence length="233" mass="26352">MWRRLVCFTFTIMFGFFFCDCEMTMTYINSTFTGDAKVDKFFPDNLCYRTYNDGLKNVSSQLNSLLVSNPISCFTTPRTNSLKKKKRRAIVKDLLKELADKPKRRSRRDGSYSIPSNLPSGSTIAYCSNPSCCTNKRTLKSPSYMYYNLCRECVHLITLPTGYTPQNHFHVTCQDTDYSTSCLMGEGACITNLATKTISVDTNINPSGQIYITIGQSCSCDILHDSIFSDFIV</sequence>
<reference evidence="3 4" key="1">
    <citation type="submission" date="2025-05" db="UniProtKB">
        <authorList>
            <consortium name="RefSeq"/>
        </authorList>
    </citation>
    <scope>IDENTIFICATION</scope>
</reference>
<evidence type="ECO:0000313" key="3">
    <source>
        <dbReference type="RefSeq" id="XP_065648007.1"/>
    </source>
</evidence>
<proteinExistence type="predicted"/>
<feature type="signal peptide" evidence="1">
    <location>
        <begin position="1"/>
        <end position="21"/>
    </location>
</feature>
<evidence type="ECO:0000313" key="2">
    <source>
        <dbReference type="Proteomes" id="UP001652625"/>
    </source>
</evidence>